<dbReference type="AlphaFoldDB" id="A0A8T0YRN7"/>
<evidence type="ECO:0000313" key="2">
    <source>
        <dbReference type="Proteomes" id="UP000735874"/>
    </source>
</evidence>
<sequence>MWVMTYRVYLPHFGNHTNNRAESLFGKLKRYLKGHLTMRDSLKVLIDYHRRKEEEYRSKVEVPGTLCDVSYSEELNVVLGMTTRWVAAAVKTKYDSAISSSVSDSYAFKDNGDTITVKGGTTNTLS</sequence>
<organism evidence="1 2">
    <name type="scientific">Phytophthora cactorum</name>
    <dbReference type="NCBI Taxonomy" id="29920"/>
    <lineage>
        <taxon>Eukaryota</taxon>
        <taxon>Sar</taxon>
        <taxon>Stramenopiles</taxon>
        <taxon>Oomycota</taxon>
        <taxon>Peronosporomycetes</taxon>
        <taxon>Peronosporales</taxon>
        <taxon>Peronosporaceae</taxon>
        <taxon>Phytophthora</taxon>
    </lineage>
</organism>
<dbReference type="EMBL" id="RCMG01000671">
    <property type="protein sequence ID" value="KAG2850608.1"/>
    <property type="molecule type" value="Genomic_DNA"/>
</dbReference>
<evidence type="ECO:0000313" key="1">
    <source>
        <dbReference type="EMBL" id="KAG2850608.1"/>
    </source>
</evidence>
<name>A0A8T0YRN7_9STRA</name>
<protein>
    <submittedName>
        <fullName evidence="1">Uncharacterized protein</fullName>
    </submittedName>
</protein>
<gene>
    <name evidence="1" type="ORF">PC113_g16633</name>
</gene>
<comment type="caution">
    <text evidence="1">The sequence shown here is derived from an EMBL/GenBank/DDBJ whole genome shotgun (WGS) entry which is preliminary data.</text>
</comment>
<dbReference type="VEuPathDB" id="FungiDB:PC110_g22256"/>
<dbReference type="Proteomes" id="UP000735874">
    <property type="component" value="Unassembled WGS sequence"/>
</dbReference>
<proteinExistence type="predicted"/>
<accession>A0A8T0YRN7</accession>
<reference evidence="1" key="1">
    <citation type="submission" date="2018-10" db="EMBL/GenBank/DDBJ databases">
        <title>Effector identification in a new, highly contiguous assembly of the strawberry crown rot pathogen Phytophthora cactorum.</title>
        <authorList>
            <person name="Armitage A.D."/>
            <person name="Nellist C.F."/>
            <person name="Bates H."/>
            <person name="Vickerstaff R.J."/>
            <person name="Harrison R.J."/>
        </authorList>
    </citation>
    <scope>NUCLEOTIDE SEQUENCE</scope>
    <source>
        <strain evidence="1">15-7</strain>
    </source>
</reference>